<reference evidence="2 3" key="1">
    <citation type="submission" date="2014-04" db="EMBL/GenBank/DDBJ databases">
        <authorList>
            <consortium name="DOE Joint Genome Institute"/>
            <person name="Kuo A."/>
            <person name="Ruytinx J."/>
            <person name="Rineau F."/>
            <person name="Colpaert J."/>
            <person name="Kohler A."/>
            <person name="Nagy L.G."/>
            <person name="Floudas D."/>
            <person name="Copeland A."/>
            <person name="Barry K.W."/>
            <person name="Cichocki N."/>
            <person name="Veneault-Fourrey C."/>
            <person name="LaButti K."/>
            <person name="Lindquist E.A."/>
            <person name="Lipzen A."/>
            <person name="Lundell T."/>
            <person name="Morin E."/>
            <person name="Murat C."/>
            <person name="Sun H."/>
            <person name="Tunlid A."/>
            <person name="Henrissat B."/>
            <person name="Grigoriev I.V."/>
            <person name="Hibbett D.S."/>
            <person name="Martin F."/>
            <person name="Nordberg H.P."/>
            <person name="Cantor M.N."/>
            <person name="Hua S.X."/>
        </authorList>
    </citation>
    <scope>NUCLEOTIDE SEQUENCE [LARGE SCALE GENOMIC DNA]</scope>
    <source>
        <strain evidence="2 3">UH-Slu-Lm8-n1</strain>
    </source>
</reference>
<dbReference type="Proteomes" id="UP000054485">
    <property type="component" value="Unassembled WGS sequence"/>
</dbReference>
<evidence type="ECO:0000256" key="1">
    <source>
        <dbReference type="SAM" id="MobiDB-lite"/>
    </source>
</evidence>
<dbReference type="EMBL" id="KN835555">
    <property type="protein sequence ID" value="KIK36155.1"/>
    <property type="molecule type" value="Genomic_DNA"/>
</dbReference>
<proteinExistence type="predicted"/>
<feature type="region of interest" description="Disordered" evidence="1">
    <location>
        <begin position="1"/>
        <end position="24"/>
    </location>
</feature>
<evidence type="ECO:0000313" key="3">
    <source>
        <dbReference type="Proteomes" id="UP000054485"/>
    </source>
</evidence>
<accession>A0A0C9ZFB6</accession>
<dbReference type="AlphaFoldDB" id="A0A0C9ZFB6"/>
<sequence>MEKEIDHLQKKQSKKQQLKARTQWATKGETISKYWSKINEKKSPRDIIHRLKIPGTNNFTSKSEQMAEIAKTYHDKIQSVDDALYDEQTQKQVRIEALNEIPESQKLDATPNQMEETLEEKHVLSALMSSKSGSATGIDGLPYELWKHLHTKYKEACEGEKPAFNIIKMLTNVMNGIQLHGVEKDSDFALGWMCPLYKKKDCLLIENY</sequence>
<evidence type="ECO:0000313" key="2">
    <source>
        <dbReference type="EMBL" id="KIK36155.1"/>
    </source>
</evidence>
<dbReference type="OrthoDB" id="2751000at2759"/>
<name>A0A0C9ZFB6_9AGAM</name>
<dbReference type="HOGENOM" id="CLU_1220394_0_0_1"/>
<organism evidence="2 3">
    <name type="scientific">Suillus luteus UH-Slu-Lm8-n1</name>
    <dbReference type="NCBI Taxonomy" id="930992"/>
    <lineage>
        <taxon>Eukaryota</taxon>
        <taxon>Fungi</taxon>
        <taxon>Dikarya</taxon>
        <taxon>Basidiomycota</taxon>
        <taxon>Agaricomycotina</taxon>
        <taxon>Agaricomycetes</taxon>
        <taxon>Agaricomycetidae</taxon>
        <taxon>Boletales</taxon>
        <taxon>Suillineae</taxon>
        <taxon>Suillaceae</taxon>
        <taxon>Suillus</taxon>
    </lineage>
</organism>
<dbReference type="STRING" id="930992.A0A0C9ZFB6"/>
<keyword evidence="3" id="KW-1185">Reference proteome</keyword>
<gene>
    <name evidence="2" type="ORF">CY34DRAFT_94962</name>
</gene>
<reference evidence="3" key="2">
    <citation type="submission" date="2015-01" db="EMBL/GenBank/DDBJ databases">
        <title>Evolutionary Origins and Diversification of the Mycorrhizal Mutualists.</title>
        <authorList>
            <consortium name="DOE Joint Genome Institute"/>
            <consortium name="Mycorrhizal Genomics Consortium"/>
            <person name="Kohler A."/>
            <person name="Kuo A."/>
            <person name="Nagy L.G."/>
            <person name="Floudas D."/>
            <person name="Copeland A."/>
            <person name="Barry K.W."/>
            <person name="Cichocki N."/>
            <person name="Veneault-Fourrey C."/>
            <person name="LaButti K."/>
            <person name="Lindquist E.A."/>
            <person name="Lipzen A."/>
            <person name="Lundell T."/>
            <person name="Morin E."/>
            <person name="Murat C."/>
            <person name="Riley R."/>
            <person name="Ohm R."/>
            <person name="Sun H."/>
            <person name="Tunlid A."/>
            <person name="Henrissat B."/>
            <person name="Grigoriev I.V."/>
            <person name="Hibbett D.S."/>
            <person name="Martin F."/>
        </authorList>
    </citation>
    <scope>NUCLEOTIDE SEQUENCE [LARGE SCALE GENOMIC DNA]</scope>
    <source>
        <strain evidence="3">UH-Slu-Lm8-n1</strain>
    </source>
</reference>
<protein>
    <submittedName>
        <fullName evidence="2">Uncharacterized protein</fullName>
    </submittedName>
</protein>
<dbReference type="InParanoid" id="A0A0C9ZFB6"/>